<reference evidence="1" key="1">
    <citation type="journal article" date="2023" name="Plant J.">
        <title>Genome sequences and population genomics provide insights into the demographic history, inbreeding, and mutation load of two 'living fossil' tree species of Dipteronia.</title>
        <authorList>
            <person name="Feng Y."/>
            <person name="Comes H.P."/>
            <person name="Chen J."/>
            <person name="Zhu S."/>
            <person name="Lu R."/>
            <person name="Zhang X."/>
            <person name="Li P."/>
            <person name="Qiu J."/>
            <person name="Olsen K.M."/>
            <person name="Qiu Y."/>
        </authorList>
    </citation>
    <scope>NUCLEOTIDE SEQUENCE</scope>
    <source>
        <strain evidence="1">NBL</strain>
    </source>
</reference>
<gene>
    <name evidence="1" type="ORF">Dsin_028436</name>
</gene>
<keyword evidence="2" id="KW-1185">Reference proteome</keyword>
<dbReference type="AlphaFoldDB" id="A0AAE0DUF0"/>
<organism evidence="1 2">
    <name type="scientific">Dipteronia sinensis</name>
    <dbReference type="NCBI Taxonomy" id="43782"/>
    <lineage>
        <taxon>Eukaryota</taxon>
        <taxon>Viridiplantae</taxon>
        <taxon>Streptophyta</taxon>
        <taxon>Embryophyta</taxon>
        <taxon>Tracheophyta</taxon>
        <taxon>Spermatophyta</taxon>
        <taxon>Magnoliopsida</taxon>
        <taxon>eudicotyledons</taxon>
        <taxon>Gunneridae</taxon>
        <taxon>Pentapetalae</taxon>
        <taxon>rosids</taxon>
        <taxon>malvids</taxon>
        <taxon>Sapindales</taxon>
        <taxon>Sapindaceae</taxon>
        <taxon>Hippocastanoideae</taxon>
        <taxon>Acereae</taxon>
        <taxon>Dipteronia</taxon>
    </lineage>
</organism>
<dbReference type="Proteomes" id="UP001281410">
    <property type="component" value="Unassembled WGS sequence"/>
</dbReference>
<accession>A0AAE0DUF0</accession>
<name>A0AAE0DUF0_9ROSI</name>
<evidence type="ECO:0000313" key="1">
    <source>
        <dbReference type="EMBL" id="KAK3188875.1"/>
    </source>
</evidence>
<sequence>MRMIGDRFSYVVRGVLIRLFLSWKNQKIHNVPIIFMTRNIGLFLGRMIGEVREIYGDCVGKYIRVRVVINVDQPLRRILRVDILRDGTKQLCR</sequence>
<proteinExistence type="predicted"/>
<dbReference type="EMBL" id="JANJYJ010000009">
    <property type="protein sequence ID" value="KAK3188875.1"/>
    <property type="molecule type" value="Genomic_DNA"/>
</dbReference>
<evidence type="ECO:0000313" key="2">
    <source>
        <dbReference type="Proteomes" id="UP001281410"/>
    </source>
</evidence>
<comment type="caution">
    <text evidence="1">The sequence shown here is derived from an EMBL/GenBank/DDBJ whole genome shotgun (WGS) entry which is preliminary data.</text>
</comment>
<protein>
    <submittedName>
        <fullName evidence="1">Uncharacterized protein</fullName>
    </submittedName>
</protein>